<evidence type="ECO:0000256" key="3">
    <source>
        <dbReference type="ARBA" id="ARBA00022552"/>
    </source>
</evidence>
<feature type="compositionally biased region" description="Basic residues" evidence="8">
    <location>
        <begin position="241"/>
        <end position="250"/>
    </location>
</feature>
<evidence type="ECO:0000256" key="4">
    <source>
        <dbReference type="ARBA" id="ARBA00023242"/>
    </source>
</evidence>
<dbReference type="STRING" id="181874.A0A409YV48"/>
<keyword evidence="4 7" id="KW-0539">Nucleus</keyword>
<feature type="compositionally biased region" description="Acidic residues" evidence="8">
    <location>
        <begin position="380"/>
        <end position="397"/>
    </location>
</feature>
<feature type="compositionally biased region" description="Basic and acidic residues" evidence="8">
    <location>
        <begin position="423"/>
        <end position="434"/>
    </location>
</feature>
<feature type="compositionally biased region" description="Acidic residues" evidence="8">
    <location>
        <begin position="356"/>
        <end position="371"/>
    </location>
</feature>
<organism evidence="9 10">
    <name type="scientific">Panaeolus cyanescens</name>
    <dbReference type="NCBI Taxonomy" id="181874"/>
    <lineage>
        <taxon>Eukaryota</taxon>
        <taxon>Fungi</taxon>
        <taxon>Dikarya</taxon>
        <taxon>Basidiomycota</taxon>
        <taxon>Agaricomycotina</taxon>
        <taxon>Agaricomycetes</taxon>
        <taxon>Agaricomycetidae</taxon>
        <taxon>Agaricales</taxon>
        <taxon>Agaricineae</taxon>
        <taxon>Galeropsidaceae</taxon>
        <taxon>Panaeolus</taxon>
    </lineage>
</organism>
<evidence type="ECO:0000256" key="1">
    <source>
        <dbReference type="ARBA" id="ARBA00004604"/>
    </source>
</evidence>
<dbReference type="PANTHER" id="PTHR17039">
    <property type="entry name" value="U3 SMALL NUCLEOLAR RIBONUCLEOPROTEIN PROTEIN MPP10"/>
    <property type="match status" value="1"/>
</dbReference>
<evidence type="ECO:0000256" key="6">
    <source>
        <dbReference type="ARBA" id="ARBA00029455"/>
    </source>
</evidence>
<feature type="region of interest" description="Disordered" evidence="8">
    <location>
        <begin position="180"/>
        <end position="446"/>
    </location>
</feature>
<keyword evidence="2 7" id="KW-0690">Ribosome biogenesis</keyword>
<dbReference type="GO" id="GO:0032040">
    <property type="term" value="C:small-subunit processome"/>
    <property type="evidence" value="ECO:0007669"/>
    <property type="project" value="TreeGrafter"/>
</dbReference>
<dbReference type="PANTHER" id="PTHR17039:SF0">
    <property type="entry name" value="U3 SMALL NUCLEOLAR RIBONUCLEOPROTEIN PROTEIN MPP10"/>
    <property type="match status" value="1"/>
</dbReference>
<evidence type="ECO:0000313" key="10">
    <source>
        <dbReference type="Proteomes" id="UP000284842"/>
    </source>
</evidence>
<dbReference type="OrthoDB" id="445326at2759"/>
<dbReference type="GO" id="GO:0005732">
    <property type="term" value="C:sno(s)RNA-containing ribonucleoprotein complex"/>
    <property type="evidence" value="ECO:0007669"/>
    <property type="project" value="UniProtKB-UniRule"/>
</dbReference>
<sequence length="732" mass="82462">MDPSTTTLPPPQLKELCNILENGPEAIAAGNSTIQSTALGATKYLFDLSLKSEETSQPYMADLLSSLTNSFAPQTRSKSTTTIPVQSPAPLAKAFEPTPLQSLFVDDVEEDQIWAQLDLRTKRICEMLDFVLEGETADPTLDQSDESAEEGNDDKLKEALAALQNGEDVDMDEFLAKYGDDEDLSEDLDDEMDDDEASDFDDGSDELDEEAEAFTPLREPLSEEDESEDERERETIPLSSKAKKQKNKRHSPLDDNFFNLAEFNADTERAEARKSSRGRLSGDDSDDEEDMDIDLFAAVDDSEEVDDSKELFYRDFFEPPSNQKPAKPKSSSQVRFHDQVRVKKVKARGKNLPLNEDSDEEEEEDHDENDFGEGISGSLDEFEGDEDEDEDEDEAEAGETHLQEDEDEESMASDDVSSEQSDDYAKMERFKDDLFADEDDNVQDDLTTHERRQLALKEEIAELESQNVAKKDWMLIGEAGSRQRPQNSLLEEDLEFDRVMKSVPVITEEVVQGLEEIIKTRIKENRFDDVVRVRPFEEKPFLPSRMFELQDTKSKQSLAQIYEDEYMSQQAGTTTDDRDGKLQKEHNEITNLWENICSKLDALSNAHFVPKQPKATITTVSDVPTATIESALPTSKSSGSMLAPEEVYATKSATARARSELTPAEKRTQRTKERKLRKRQRDSLDKSVDKFAKVRGISGVKKQKKAALDSVVKAGKGVTIIGKEHAKNKRQK</sequence>
<evidence type="ECO:0000256" key="8">
    <source>
        <dbReference type="SAM" id="MobiDB-lite"/>
    </source>
</evidence>
<feature type="compositionally biased region" description="Acidic residues" evidence="8">
    <location>
        <begin position="404"/>
        <end position="422"/>
    </location>
</feature>
<gene>
    <name evidence="9" type="ORF">CVT24_011581</name>
</gene>
<evidence type="ECO:0000256" key="7">
    <source>
        <dbReference type="PIRNR" id="PIRNR017300"/>
    </source>
</evidence>
<reference evidence="9 10" key="1">
    <citation type="journal article" date="2018" name="Evol. Lett.">
        <title>Horizontal gene cluster transfer increased hallucinogenic mushroom diversity.</title>
        <authorList>
            <person name="Reynolds H.T."/>
            <person name="Vijayakumar V."/>
            <person name="Gluck-Thaler E."/>
            <person name="Korotkin H.B."/>
            <person name="Matheny P.B."/>
            <person name="Slot J.C."/>
        </authorList>
    </citation>
    <scope>NUCLEOTIDE SEQUENCE [LARGE SCALE GENOMIC DNA]</scope>
    <source>
        <strain evidence="9 10">2629</strain>
    </source>
</reference>
<dbReference type="AlphaFoldDB" id="A0A409YV48"/>
<dbReference type="PIRSF" id="PIRSF017300">
    <property type="entry name" value="snoRNP_Mpp10"/>
    <property type="match status" value="1"/>
</dbReference>
<feature type="compositionally biased region" description="Basic and acidic residues" evidence="8">
    <location>
        <begin position="308"/>
        <end position="317"/>
    </location>
</feature>
<comment type="subcellular location">
    <subcellularLocation>
        <location evidence="1 7">Nucleus</location>
        <location evidence="1 7">Nucleolus</location>
    </subcellularLocation>
</comment>
<proteinExistence type="inferred from homology"/>
<evidence type="ECO:0000256" key="2">
    <source>
        <dbReference type="ARBA" id="ARBA00022517"/>
    </source>
</evidence>
<feature type="compositionally biased region" description="Acidic residues" evidence="8">
    <location>
        <begin position="283"/>
        <end position="293"/>
    </location>
</feature>
<dbReference type="Pfam" id="PF04006">
    <property type="entry name" value="Mpp10"/>
    <property type="match status" value="1"/>
</dbReference>
<comment type="function">
    <text evidence="7">Involved in nucleolar processing of pre-18S ribosomal RNA.</text>
</comment>
<comment type="similarity">
    <text evidence="6 7">Belongs to the MPP10 family.</text>
</comment>
<feature type="compositionally biased region" description="Acidic residues" evidence="8">
    <location>
        <begin position="180"/>
        <end position="212"/>
    </location>
</feature>
<keyword evidence="3 7" id="KW-0698">rRNA processing</keyword>
<evidence type="ECO:0000256" key="5">
    <source>
        <dbReference type="ARBA" id="ARBA00023274"/>
    </source>
</evidence>
<feature type="region of interest" description="Disordered" evidence="8">
    <location>
        <begin position="652"/>
        <end position="687"/>
    </location>
</feature>
<comment type="caution">
    <text evidence="9">The sequence shown here is derived from an EMBL/GenBank/DDBJ whole genome shotgun (WGS) entry which is preliminary data.</text>
</comment>
<feature type="compositionally biased region" description="Polar residues" evidence="8">
    <location>
        <begin position="320"/>
        <end position="334"/>
    </location>
</feature>
<dbReference type="GO" id="GO:0006364">
    <property type="term" value="P:rRNA processing"/>
    <property type="evidence" value="ECO:0007669"/>
    <property type="project" value="UniProtKB-KW"/>
</dbReference>
<dbReference type="InParanoid" id="A0A409YV48"/>
<accession>A0A409YV48</accession>
<evidence type="ECO:0000313" key="9">
    <source>
        <dbReference type="EMBL" id="PPR06891.1"/>
    </source>
</evidence>
<name>A0A409YV48_9AGAR</name>
<protein>
    <recommendedName>
        <fullName evidence="7">U3 small nucleolar ribonucleoprotein protein MPP10</fullName>
    </recommendedName>
</protein>
<dbReference type="InterPro" id="IPR012173">
    <property type="entry name" value="Mpp10"/>
</dbReference>
<dbReference type="Proteomes" id="UP000284842">
    <property type="component" value="Unassembled WGS sequence"/>
</dbReference>
<keyword evidence="10" id="KW-1185">Reference proteome</keyword>
<keyword evidence="5 7" id="KW-0687">Ribonucleoprotein</keyword>
<dbReference type="GO" id="GO:0034457">
    <property type="term" value="C:Mpp10 complex"/>
    <property type="evidence" value="ECO:0007669"/>
    <property type="project" value="UniProtKB-UniRule"/>
</dbReference>
<dbReference type="FunCoup" id="A0A409YV48">
    <property type="interactions" value="458"/>
</dbReference>
<dbReference type="EMBL" id="NHTK01000564">
    <property type="protein sequence ID" value="PPR06891.1"/>
    <property type="molecule type" value="Genomic_DNA"/>
</dbReference>
<feature type="compositionally biased region" description="Basic and acidic residues" evidence="8">
    <location>
        <begin position="657"/>
        <end position="671"/>
    </location>
</feature>